<reference evidence="1" key="1">
    <citation type="journal article" date="2020" name="mSystems">
        <title>Genome- and Community-Level Interaction Insights into Carbon Utilization and Element Cycling Functions of Hydrothermarchaeota in Hydrothermal Sediment.</title>
        <authorList>
            <person name="Zhou Z."/>
            <person name="Liu Y."/>
            <person name="Xu W."/>
            <person name="Pan J."/>
            <person name="Luo Z.H."/>
            <person name="Li M."/>
        </authorList>
    </citation>
    <scope>NUCLEOTIDE SEQUENCE [LARGE SCALE GENOMIC DNA]</scope>
    <source>
        <strain evidence="1">SpSt-1042</strain>
    </source>
</reference>
<proteinExistence type="predicted"/>
<dbReference type="EMBL" id="DRVY01000037">
    <property type="protein sequence ID" value="HHR92112.1"/>
    <property type="molecule type" value="Genomic_DNA"/>
</dbReference>
<organism evidence="1">
    <name type="scientific">candidate division CPR3 bacterium</name>
    <dbReference type="NCBI Taxonomy" id="2268181"/>
    <lineage>
        <taxon>Bacteria</taxon>
        <taxon>Bacteria division CPR3</taxon>
    </lineage>
</organism>
<gene>
    <name evidence="1" type="ORF">ENL96_01175</name>
</gene>
<sequence>MKSIEIYVKNEKLVIPLNSVKPNYSMLSSKWDIIPWNVLPEFSYTISILPEEDRKALEIAQKVAEKTGAKLKVRDVNYFEGKFFALLKGVKKTPTVIVGNKKIEKIDEETLLSYLFELEPKQCSDSS</sequence>
<protein>
    <recommendedName>
        <fullName evidence="2">Thioredoxin-like fold domain-containing protein</fullName>
    </recommendedName>
</protein>
<accession>A0A7C5URJ7</accession>
<name>A0A7C5URJ7_UNCC3</name>
<comment type="caution">
    <text evidence="1">The sequence shown here is derived from an EMBL/GenBank/DDBJ whole genome shotgun (WGS) entry which is preliminary data.</text>
</comment>
<evidence type="ECO:0008006" key="2">
    <source>
        <dbReference type="Google" id="ProtNLM"/>
    </source>
</evidence>
<evidence type="ECO:0000313" key="1">
    <source>
        <dbReference type="EMBL" id="HHR92112.1"/>
    </source>
</evidence>
<dbReference type="AlphaFoldDB" id="A0A7C5URJ7"/>